<sequence length="125" mass="13389">MTVSFRLGRYLVALLWHWATPAAIGFAVLATLRIVELLKAADDQFYQALTKVAHQCAVTDPAADTEAEQVQGRAPGSSDHASPIRRTEARAEHTLDPARTETASARECGECFSPRAPELSAAGVG</sequence>
<feature type="compositionally biased region" description="Basic and acidic residues" evidence="1">
    <location>
        <begin position="85"/>
        <end position="99"/>
    </location>
</feature>
<proteinExistence type="predicted"/>
<feature type="transmembrane region" description="Helical" evidence="2">
    <location>
        <begin position="15"/>
        <end position="35"/>
    </location>
</feature>
<feature type="region of interest" description="Disordered" evidence="1">
    <location>
        <begin position="61"/>
        <end position="110"/>
    </location>
</feature>
<name>A0A2N8SLM3_STUST</name>
<comment type="caution">
    <text evidence="3">The sequence shown here is derived from an EMBL/GenBank/DDBJ whole genome shotgun (WGS) entry which is preliminary data.</text>
</comment>
<dbReference type="OrthoDB" id="7013063at2"/>
<protein>
    <submittedName>
        <fullName evidence="3">Uncharacterized protein</fullName>
    </submittedName>
</protein>
<keyword evidence="2" id="KW-0472">Membrane</keyword>
<keyword evidence="2" id="KW-0812">Transmembrane</keyword>
<evidence type="ECO:0000256" key="1">
    <source>
        <dbReference type="SAM" id="MobiDB-lite"/>
    </source>
</evidence>
<gene>
    <name evidence="3" type="ORF">CXL00_19660</name>
</gene>
<organism evidence="3 4">
    <name type="scientific">Stutzerimonas stutzeri</name>
    <name type="common">Pseudomonas stutzeri</name>
    <dbReference type="NCBI Taxonomy" id="316"/>
    <lineage>
        <taxon>Bacteria</taxon>
        <taxon>Pseudomonadati</taxon>
        <taxon>Pseudomonadota</taxon>
        <taxon>Gammaproteobacteria</taxon>
        <taxon>Pseudomonadales</taxon>
        <taxon>Pseudomonadaceae</taxon>
        <taxon>Stutzerimonas</taxon>
    </lineage>
</organism>
<reference evidence="3 4" key="1">
    <citation type="submission" date="2018-01" db="EMBL/GenBank/DDBJ databases">
        <title>Denitrification phenotypes of diverse strains of Pseudomonas stutzeri.</title>
        <authorList>
            <person name="Milligan D.A."/>
            <person name="Bergaust L."/>
            <person name="Bakken L.R."/>
            <person name="Frostegard A."/>
        </authorList>
    </citation>
    <scope>NUCLEOTIDE SEQUENCE [LARGE SCALE GENOMIC DNA]</scope>
    <source>
        <strain evidence="3 4">28a3</strain>
    </source>
</reference>
<dbReference type="Proteomes" id="UP000235897">
    <property type="component" value="Unassembled WGS sequence"/>
</dbReference>
<dbReference type="EMBL" id="POUW01000009">
    <property type="protein sequence ID" value="PNG03396.1"/>
    <property type="molecule type" value="Genomic_DNA"/>
</dbReference>
<accession>A0A2N8SLM3</accession>
<keyword evidence="2" id="KW-1133">Transmembrane helix</keyword>
<evidence type="ECO:0000256" key="2">
    <source>
        <dbReference type="SAM" id="Phobius"/>
    </source>
</evidence>
<evidence type="ECO:0000313" key="4">
    <source>
        <dbReference type="Proteomes" id="UP000235897"/>
    </source>
</evidence>
<evidence type="ECO:0000313" key="3">
    <source>
        <dbReference type="EMBL" id="PNG03396.1"/>
    </source>
</evidence>
<dbReference type="AlphaFoldDB" id="A0A2N8SLM3"/>